<dbReference type="SMART" id="SM01134">
    <property type="entry name" value="DeoRC"/>
    <property type="match status" value="1"/>
</dbReference>
<dbReference type="PROSITE" id="PS51000">
    <property type="entry name" value="HTH_DEOR_2"/>
    <property type="match status" value="1"/>
</dbReference>
<proteinExistence type="predicted"/>
<evidence type="ECO:0000313" key="5">
    <source>
        <dbReference type="EMBL" id="SIS65758.1"/>
    </source>
</evidence>
<dbReference type="SUPFAM" id="SSF100950">
    <property type="entry name" value="NagB/RpiA/CoA transferase-like"/>
    <property type="match status" value="1"/>
</dbReference>
<dbReference type="Gene3D" id="1.10.10.10">
    <property type="entry name" value="Winged helix-like DNA-binding domain superfamily/Winged helix DNA-binding domain"/>
    <property type="match status" value="1"/>
</dbReference>
<evidence type="ECO:0000256" key="1">
    <source>
        <dbReference type="ARBA" id="ARBA00023015"/>
    </source>
</evidence>
<dbReference type="InterPro" id="IPR036390">
    <property type="entry name" value="WH_DNA-bd_sf"/>
</dbReference>
<keyword evidence="1" id="KW-0805">Transcription regulation</keyword>
<gene>
    <name evidence="5" type="ORF">SAMN05421687_1212</name>
</gene>
<evidence type="ECO:0000256" key="3">
    <source>
        <dbReference type="ARBA" id="ARBA00023163"/>
    </source>
</evidence>
<sequence>MYQEERLEEIIHMLHKQRRVRVEDICEKFHISRDTARRDLVKLSERGEILRMHGGAMLPKKQPGRLYYTERLEYASEEKERIAQVAASFIHEDDSIIFDTSTTVQAIPEFIDVSSFTAVTNSINAAEALSGTSATIHLLGGQLNKEQRFLYGPSVLDKLGHITADKLFMGTLGITAEGLASYHEEDGYVKKQMIRRAGEVIVVADHTKLGKQGFYTYSSLEEVDILITDESPSSEWEDVFKQYGITVILAS</sequence>
<dbReference type="Proteomes" id="UP000187608">
    <property type="component" value="Unassembled WGS sequence"/>
</dbReference>
<dbReference type="PRINTS" id="PR00037">
    <property type="entry name" value="HTHLACR"/>
</dbReference>
<evidence type="ECO:0000313" key="6">
    <source>
        <dbReference type="Proteomes" id="UP000187608"/>
    </source>
</evidence>
<dbReference type="AlphaFoldDB" id="A0A1N7KVX9"/>
<dbReference type="OrthoDB" id="9798651at2"/>
<keyword evidence="2" id="KW-0238">DNA-binding</keyword>
<dbReference type="InterPro" id="IPR018356">
    <property type="entry name" value="Tscrpt_reg_HTH_DeoR_CS"/>
</dbReference>
<dbReference type="PANTHER" id="PTHR30363">
    <property type="entry name" value="HTH-TYPE TRANSCRIPTIONAL REGULATOR SRLR-RELATED"/>
    <property type="match status" value="1"/>
</dbReference>
<evidence type="ECO:0000259" key="4">
    <source>
        <dbReference type="PROSITE" id="PS51000"/>
    </source>
</evidence>
<keyword evidence="3" id="KW-0804">Transcription</keyword>
<organism evidence="5 6">
    <name type="scientific">Salimicrobium flavidum</name>
    <dbReference type="NCBI Taxonomy" id="570947"/>
    <lineage>
        <taxon>Bacteria</taxon>
        <taxon>Bacillati</taxon>
        <taxon>Bacillota</taxon>
        <taxon>Bacilli</taxon>
        <taxon>Bacillales</taxon>
        <taxon>Bacillaceae</taxon>
        <taxon>Salimicrobium</taxon>
    </lineage>
</organism>
<dbReference type="InterPro" id="IPR014036">
    <property type="entry name" value="DeoR-like_C"/>
</dbReference>
<keyword evidence="6" id="KW-1185">Reference proteome</keyword>
<dbReference type="InterPro" id="IPR001034">
    <property type="entry name" value="DeoR_HTH"/>
</dbReference>
<dbReference type="SUPFAM" id="SSF46785">
    <property type="entry name" value="Winged helix' DNA-binding domain"/>
    <property type="match status" value="1"/>
</dbReference>
<dbReference type="InterPro" id="IPR050313">
    <property type="entry name" value="Carb_Metab_HTH_regulators"/>
</dbReference>
<dbReference type="InterPro" id="IPR037171">
    <property type="entry name" value="NagB/RpiA_transferase-like"/>
</dbReference>
<dbReference type="PANTHER" id="PTHR30363:SF51">
    <property type="entry name" value="HTH-TYPE TRANSCRIPTIONAL REPRESSOR GLCR"/>
    <property type="match status" value="1"/>
</dbReference>
<dbReference type="PROSITE" id="PS00894">
    <property type="entry name" value="HTH_DEOR_1"/>
    <property type="match status" value="1"/>
</dbReference>
<dbReference type="InterPro" id="IPR036388">
    <property type="entry name" value="WH-like_DNA-bd_sf"/>
</dbReference>
<feature type="domain" description="HTH deoR-type" evidence="4">
    <location>
        <begin position="3"/>
        <end position="58"/>
    </location>
</feature>
<dbReference type="SMART" id="SM00420">
    <property type="entry name" value="HTH_DEOR"/>
    <property type="match status" value="1"/>
</dbReference>
<dbReference type="Pfam" id="PF08220">
    <property type="entry name" value="HTH_DeoR"/>
    <property type="match status" value="1"/>
</dbReference>
<dbReference type="GO" id="GO:0003700">
    <property type="term" value="F:DNA-binding transcription factor activity"/>
    <property type="evidence" value="ECO:0007669"/>
    <property type="project" value="InterPro"/>
</dbReference>
<dbReference type="Gene3D" id="3.40.50.1360">
    <property type="match status" value="1"/>
</dbReference>
<name>A0A1N7KVX9_9BACI</name>
<evidence type="ECO:0000256" key="2">
    <source>
        <dbReference type="ARBA" id="ARBA00023125"/>
    </source>
</evidence>
<dbReference type="STRING" id="570947.SAMN05421687_1212"/>
<dbReference type="GO" id="GO:0003677">
    <property type="term" value="F:DNA binding"/>
    <property type="evidence" value="ECO:0007669"/>
    <property type="project" value="UniProtKB-KW"/>
</dbReference>
<protein>
    <submittedName>
        <fullName evidence="5">Transcriptional regulator, DeoR family</fullName>
    </submittedName>
</protein>
<dbReference type="Pfam" id="PF00455">
    <property type="entry name" value="DeoRC"/>
    <property type="match status" value="1"/>
</dbReference>
<dbReference type="EMBL" id="FTOC01000021">
    <property type="protein sequence ID" value="SIS65758.1"/>
    <property type="molecule type" value="Genomic_DNA"/>
</dbReference>
<accession>A0A1N7KVX9</accession>
<dbReference type="RefSeq" id="WP_076560895.1">
    <property type="nucleotide sequence ID" value="NZ_FTOC01000021.1"/>
</dbReference>
<reference evidence="6" key="1">
    <citation type="submission" date="2017-01" db="EMBL/GenBank/DDBJ databases">
        <authorList>
            <person name="Varghese N."/>
            <person name="Submissions S."/>
        </authorList>
    </citation>
    <scope>NUCLEOTIDE SEQUENCE [LARGE SCALE GENOMIC DNA]</scope>
    <source>
        <strain evidence="6">DSM 23127</strain>
    </source>
</reference>